<keyword evidence="1" id="KW-0238">DNA-binding</keyword>
<evidence type="ECO:0000259" key="2">
    <source>
        <dbReference type="PROSITE" id="PS50943"/>
    </source>
</evidence>
<dbReference type="InterPro" id="IPR010982">
    <property type="entry name" value="Lambda_DNA-bd_dom_sf"/>
</dbReference>
<dbReference type="Pfam" id="PF01381">
    <property type="entry name" value="HTH_3"/>
    <property type="match status" value="1"/>
</dbReference>
<reference evidence="3 4" key="1">
    <citation type="submission" date="2022-01" db="EMBL/GenBank/DDBJ databases">
        <title>Novel bile acid biosynthetic pathways are enriched in the microbiome of centenarians.</title>
        <authorList>
            <person name="Sato Y."/>
            <person name="Atarashi K."/>
            <person name="Plichta R.D."/>
            <person name="Arai Y."/>
            <person name="Sasajima S."/>
            <person name="Kearney M.S."/>
            <person name="Suda W."/>
            <person name="Takeshita K."/>
            <person name="Sasaki T."/>
            <person name="Okamoto S."/>
            <person name="Skelly N.A."/>
            <person name="Okamura Y."/>
            <person name="Vlamakis H."/>
            <person name="Li Y."/>
            <person name="Tanoue T."/>
            <person name="Takei H."/>
            <person name="Nittono H."/>
            <person name="Narushima S."/>
            <person name="Irie J."/>
            <person name="Itoh H."/>
            <person name="Moriya K."/>
            <person name="Sugiura Y."/>
            <person name="Suematsu M."/>
            <person name="Moritoki N."/>
            <person name="Shibata S."/>
            <person name="Littman R.D."/>
            <person name="Fischbach A.M."/>
            <person name="Uwamino Y."/>
            <person name="Inoue T."/>
            <person name="Honda A."/>
            <person name="Hattori M."/>
            <person name="Murai T."/>
            <person name="Xavier J.R."/>
            <person name="Hirose N."/>
            <person name="Honda K."/>
        </authorList>
    </citation>
    <scope>NUCLEOTIDE SEQUENCE [LARGE SCALE GENOMIC DNA]</scope>
    <source>
        <strain evidence="3 4">CE91-St30</strain>
    </source>
</reference>
<dbReference type="CDD" id="cd00093">
    <property type="entry name" value="HTH_XRE"/>
    <property type="match status" value="1"/>
</dbReference>
<organism evidence="3 4">
    <name type="scientific">Raoultibacter timonensis</name>
    <dbReference type="NCBI Taxonomy" id="1907662"/>
    <lineage>
        <taxon>Bacteria</taxon>
        <taxon>Bacillati</taxon>
        <taxon>Actinomycetota</taxon>
        <taxon>Coriobacteriia</taxon>
        <taxon>Eggerthellales</taxon>
        <taxon>Eggerthellaceae</taxon>
        <taxon>Raoultibacter</taxon>
    </lineage>
</organism>
<gene>
    <name evidence="3" type="ORF">CE91St30_25540</name>
</gene>
<dbReference type="Gene3D" id="1.25.40.10">
    <property type="entry name" value="Tetratricopeptide repeat domain"/>
    <property type="match status" value="1"/>
</dbReference>
<evidence type="ECO:0000313" key="3">
    <source>
        <dbReference type="EMBL" id="BDE97221.1"/>
    </source>
</evidence>
<dbReference type="SUPFAM" id="SSF48452">
    <property type="entry name" value="TPR-like"/>
    <property type="match status" value="1"/>
</dbReference>
<dbReference type="Proteomes" id="UP001320544">
    <property type="component" value="Chromosome"/>
</dbReference>
<dbReference type="EMBL" id="AP025564">
    <property type="protein sequence ID" value="BDE97221.1"/>
    <property type="molecule type" value="Genomic_DNA"/>
</dbReference>
<feature type="domain" description="HTH cro/C1-type" evidence="2">
    <location>
        <begin position="10"/>
        <end position="64"/>
    </location>
</feature>
<dbReference type="RefSeq" id="WP_244386399.1">
    <property type="nucleotide sequence ID" value="NZ_AP025564.1"/>
</dbReference>
<name>A0ABM7WLD9_9ACTN</name>
<dbReference type="InterPro" id="IPR011990">
    <property type="entry name" value="TPR-like_helical_dom_sf"/>
</dbReference>
<dbReference type="SMART" id="SM00530">
    <property type="entry name" value="HTH_XRE"/>
    <property type="match status" value="1"/>
</dbReference>
<accession>A0ABM7WLD9</accession>
<evidence type="ECO:0000256" key="1">
    <source>
        <dbReference type="ARBA" id="ARBA00023125"/>
    </source>
</evidence>
<dbReference type="PANTHER" id="PTHR46558">
    <property type="entry name" value="TRACRIPTIONAL REGULATORY PROTEIN-RELATED-RELATED"/>
    <property type="match status" value="1"/>
</dbReference>
<dbReference type="SUPFAM" id="SSF47413">
    <property type="entry name" value="lambda repressor-like DNA-binding domains"/>
    <property type="match status" value="1"/>
</dbReference>
<keyword evidence="4" id="KW-1185">Reference proteome</keyword>
<dbReference type="InterPro" id="IPR001387">
    <property type="entry name" value="Cro/C1-type_HTH"/>
</dbReference>
<dbReference type="PROSITE" id="PS50943">
    <property type="entry name" value="HTH_CROC1"/>
    <property type="match status" value="1"/>
</dbReference>
<protein>
    <submittedName>
        <fullName evidence="3">Transcriptional regulator</fullName>
    </submittedName>
</protein>
<dbReference type="PANTHER" id="PTHR46558:SF11">
    <property type="entry name" value="HTH-TYPE TRANSCRIPTIONAL REGULATOR XRE"/>
    <property type="match status" value="1"/>
</dbReference>
<sequence length="372" mass="41219">MESINLGRMIAQLRKSAGLTQADLADHLGVTKAAVSKWELGQSLPDIAQLPRIASYFSVTIDELFAYRPQMSERDIKRLAAEISQFLPDDTETAIAECRRFIKDYYSCWPLVIKLSHLMYTAAIRANPSKPDPSIIEEASGYYEHVAECADDVEMVRAARFVGAGMALTQGRYEEAVERFEGLKTAPPLEVEPSLAAAYRMLGDTEKAIEINQEHLYWSVSGVINSCAALIPLCGHDGERLHALVTAVEGVIKLFGLSDANPSYELSAHFAAASAYKQMGQLDRAYEQLEQFARDAGRADELFSLDRDPGMLFDRLGHLFRPEADDDRVYLENTMAGFGRLGLIQMLETDPAWADAHDDPRFAAIVSSIESS</sequence>
<proteinExistence type="predicted"/>
<evidence type="ECO:0000313" key="4">
    <source>
        <dbReference type="Proteomes" id="UP001320544"/>
    </source>
</evidence>
<dbReference type="Gene3D" id="1.10.260.40">
    <property type="entry name" value="lambda repressor-like DNA-binding domains"/>
    <property type="match status" value="1"/>
</dbReference>